<evidence type="ECO:0000256" key="1">
    <source>
        <dbReference type="ARBA" id="ARBA00004236"/>
    </source>
</evidence>
<dbReference type="EMBL" id="JBDKXB010000014">
    <property type="protein sequence ID" value="MEY6432982.1"/>
    <property type="molecule type" value="Genomic_DNA"/>
</dbReference>
<dbReference type="InterPro" id="IPR029044">
    <property type="entry name" value="Nucleotide-diphossugar_trans"/>
</dbReference>
<keyword evidence="4 7" id="KW-0808">Transferase</keyword>
<dbReference type="Proteomes" id="UP001564408">
    <property type="component" value="Unassembled WGS sequence"/>
</dbReference>
<keyword evidence="2" id="KW-1003">Cell membrane</keyword>
<keyword evidence="5" id="KW-0472">Membrane</keyword>
<dbReference type="RefSeq" id="WP_369667368.1">
    <property type="nucleotide sequence ID" value="NZ_JBDKXB010000014.1"/>
</dbReference>
<dbReference type="EC" id="2.4.-.-" evidence="7"/>
<dbReference type="SUPFAM" id="SSF53448">
    <property type="entry name" value="Nucleotide-diphospho-sugar transferases"/>
    <property type="match status" value="1"/>
</dbReference>
<dbReference type="Pfam" id="PF00535">
    <property type="entry name" value="Glycos_transf_2"/>
    <property type="match status" value="1"/>
</dbReference>
<organism evidence="7 8">
    <name type="scientific">Thioalkalicoccus limnaeus</name>
    <dbReference type="NCBI Taxonomy" id="120681"/>
    <lineage>
        <taxon>Bacteria</taxon>
        <taxon>Pseudomonadati</taxon>
        <taxon>Pseudomonadota</taxon>
        <taxon>Gammaproteobacteria</taxon>
        <taxon>Chromatiales</taxon>
        <taxon>Chromatiaceae</taxon>
        <taxon>Thioalkalicoccus</taxon>
    </lineage>
</organism>
<feature type="domain" description="Glycosyltransferase 2-like" evidence="6">
    <location>
        <begin position="8"/>
        <end position="100"/>
    </location>
</feature>
<reference evidence="7 8" key="1">
    <citation type="submission" date="2024-05" db="EMBL/GenBank/DDBJ databases">
        <title>Genome Sequence and Characterization of the New Strain Purple Sulfur Bacterium of Genus Thioalkalicoccus.</title>
        <authorList>
            <person name="Bryantseva I.A."/>
            <person name="Kyndt J.A."/>
            <person name="Imhoff J.F."/>
        </authorList>
    </citation>
    <scope>NUCLEOTIDE SEQUENCE [LARGE SCALE GENOMIC DNA]</scope>
    <source>
        <strain evidence="7 8">Um2</strain>
    </source>
</reference>
<name>A0ABV4BFD0_9GAMM</name>
<dbReference type="InterPro" id="IPR001173">
    <property type="entry name" value="Glyco_trans_2-like"/>
</dbReference>
<sequence>MRLNDLTLVLPTRDEARNIGAFLDSIPPAVQLIVVDASRDGTPDLIERRRPRNTLVVREPGTVTEARQRGAELAKTDWLLFTDADVVFAPDYFERLVQLSGAAVYYGPKLSRDRFRRYYAGIARAQAVSQVCGIPAATGSNLVVSRAALMAVGGFDVRLRCNEDSEVVWRLGRAGYSVRFCRDLPVYAIDHRRLERGRIGKTVHSLVRCALLYSNLMPPKYRGLDWGYWQNRHG</sequence>
<comment type="caution">
    <text evidence="7">The sequence shown here is derived from an EMBL/GenBank/DDBJ whole genome shotgun (WGS) entry which is preliminary data.</text>
</comment>
<accession>A0ABV4BFD0</accession>
<evidence type="ECO:0000259" key="6">
    <source>
        <dbReference type="Pfam" id="PF00535"/>
    </source>
</evidence>
<protein>
    <submittedName>
        <fullName evidence="7">Glycosyltransferase</fullName>
        <ecNumber evidence="7">2.4.-.-</ecNumber>
    </submittedName>
</protein>
<dbReference type="GO" id="GO:0016757">
    <property type="term" value="F:glycosyltransferase activity"/>
    <property type="evidence" value="ECO:0007669"/>
    <property type="project" value="UniProtKB-KW"/>
</dbReference>
<dbReference type="Gene3D" id="3.90.550.10">
    <property type="entry name" value="Spore Coat Polysaccharide Biosynthesis Protein SpsA, Chain A"/>
    <property type="match status" value="1"/>
</dbReference>
<proteinExistence type="predicted"/>
<evidence type="ECO:0000256" key="4">
    <source>
        <dbReference type="ARBA" id="ARBA00022679"/>
    </source>
</evidence>
<evidence type="ECO:0000256" key="3">
    <source>
        <dbReference type="ARBA" id="ARBA00022676"/>
    </source>
</evidence>
<evidence type="ECO:0000256" key="2">
    <source>
        <dbReference type="ARBA" id="ARBA00022475"/>
    </source>
</evidence>
<dbReference type="PANTHER" id="PTHR43646:SF2">
    <property type="entry name" value="GLYCOSYLTRANSFERASE 2-LIKE DOMAIN-CONTAINING PROTEIN"/>
    <property type="match status" value="1"/>
</dbReference>
<gene>
    <name evidence="7" type="ORF">ABC977_11255</name>
</gene>
<dbReference type="PANTHER" id="PTHR43646">
    <property type="entry name" value="GLYCOSYLTRANSFERASE"/>
    <property type="match status" value="1"/>
</dbReference>
<evidence type="ECO:0000313" key="7">
    <source>
        <dbReference type="EMBL" id="MEY6432982.1"/>
    </source>
</evidence>
<keyword evidence="3 7" id="KW-0328">Glycosyltransferase</keyword>
<evidence type="ECO:0000313" key="8">
    <source>
        <dbReference type="Proteomes" id="UP001564408"/>
    </source>
</evidence>
<comment type="subcellular location">
    <subcellularLocation>
        <location evidence="1">Cell membrane</location>
    </subcellularLocation>
</comment>
<evidence type="ECO:0000256" key="5">
    <source>
        <dbReference type="ARBA" id="ARBA00023136"/>
    </source>
</evidence>
<keyword evidence="8" id="KW-1185">Reference proteome</keyword>